<accession>A0A564YJS6</accession>
<protein>
    <submittedName>
        <fullName evidence="1">Uncharacterized protein</fullName>
    </submittedName>
</protein>
<evidence type="ECO:0000313" key="2">
    <source>
        <dbReference type="Proteomes" id="UP000321570"/>
    </source>
</evidence>
<dbReference type="AlphaFoldDB" id="A0A564YJS6"/>
<gene>
    <name evidence="1" type="ORF">WMSIL1_LOCUS7094</name>
</gene>
<sequence length="132" mass="15256">MLSQSILPTRHQKTTLTTYLNELPLVASNSPEKRVQQLISQAKRGDRTLFRLIRHMRSFLLKIEVDDAIMRQLWMKCPSVNMATCLAVNVNKNNLDELAESADKIQELSDWLYSHVVRNITPSHITNNRLMP</sequence>
<keyword evidence="2" id="KW-1185">Reference proteome</keyword>
<organism evidence="1 2">
    <name type="scientific">Hymenolepis diminuta</name>
    <name type="common">Rat tapeworm</name>
    <dbReference type="NCBI Taxonomy" id="6216"/>
    <lineage>
        <taxon>Eukaryota</taxon>
        <taxon>Metazoa</taxon>
        <taxon>Spiralia</taxon>
        <taxon>Lophotrochozoa</taxon>
        <taxon>Platyhelminthes</taxon>
        <taxon>Cestoda</taxon>
        <taxon>Eucestoda</taxon>
        <taxon>Cyclophyllidea</taxon>
        <taxon>Hymenolepididae</taxon>
        <taxon>Hymenolepis</taxon>
    </lineage>
</organism>
<dbReference type="EMBL" id="CABIJS010000244">
    <property type="protein sequence ID" value="VUZ47511.1"/>
    <property type="molecule type" value="Genomic_DNA"/>
</dbReference>
<reference evidence="1 2" key="1">
    <citation type="submission" date="2019-07" db="EMBL/GenBank/DDBJ databases">
        <authorList>
            <person name="Jastrzebski P J."/>
            <person name="Paukszto L."/>
            <person name="Jastrzebski P J."/>
        </authorList>
    </citation>
    <scope>NUCLEOTIDE SEQUENCE [LARGE SCALE GENOMIC DNA]</scope>
    <source>
        <strain evidence="1 2">WMS-il1</strain>
    </source>
</reference>
<evidence type="ECO:0000313" key="1">
    <source>
        <dbReference type="EMBL" id="VUZ47511.1"/>
    </source>
</evidence>
<dbReference type="Proteomes" id="UP000321570">
    <property type="component" value="Unassembled WGS sequence"/>
</dbReference>
<name>A0A564YJS6_HYMDI</name>
<proteinExistence type="predicted"/>